<name>A0A5C8F828_9SPIR</name>
<accession>A0A5C8F828</accession>
<evidence type="ECO:0000313" key="2">
    <source>
        <dbReference type="EMBL" id="TXJ46437.1"/>
    </source>
</evidence>
<sequence>MEDNNNQIKKNNLNLNQKPNEKNASESKSEPLIEYENGWTVEDTMAMCPSLTREEAIIAHRMGW</sequence>
<feature type="compositionally biased region" description="Low complexity" evidence="1">
    <location>
        <begin position="1"/>
        <end position="18"/>
    </location>
</feature>
<comment type="caution">
    <text evidence="2">The sequence shown here is derived from an EMBL/GenBank/DDBJ whole genome shotgun (WGS) entry which is preliminary data.</text>
</comment>
<feature type="compositionally biased region" description="Basic and acidic residues" evidence="1">
    <location>
        <begin position="19"/>
        <end position="31"/>
    </location>
</feature>
<dbReference type="EMBL" id="SAYG01000003">
    <property type="protein sequence ID" value="TXJ46437.1"/>
    <property type="molecule type" value="Genomic_DNA"/>
</dbReference>
<evidence type="ECO:0000256" key="1">
    <source>
        <dbReference type="SAM" id="MobiDB-lite"/>
    </source>
</evidence>
<protein>
    <submittedName>
        <fullName evidence="2">Uncharacterized protein</fullName>
    </submittedName>
</protein>
<feature type="region of interest" description="Disordered" evidence="1">
    <location>
        <begin position="1"/>
        <end position="31"/>
    </location>
</feature>
<gene>
    <name evidence="2" type="ORF">EPJ70_01695</name>
</gene>
<dbReference type="AlphaFoldDB" id="A0A5C8F828"/>
<dbReference type="Proteomes" id="UP000324574">
    <property type="component" value="Unassembled WGS sequence"/>
</dbReference>
<reference evidence="2 3" key="1">
    <citation type="journal article" date="1992" name="Lakartidningen">
        <title>[Penicillin V and not amoxicillin is the first choice preparation in acute otitis].</title>
        <authorList>
            <person name="Kamme C."/>
            <person name="Lundgren K."/>
            <person name="Prellner K."/>
        </authorList>
    </citation>
    <scope>NUCLEOTIDE SEQUENCE [LARGE SCALE GENOMIC DNA]</scope>
    <source>
        <strain evidence="2 3">PC3714II</strain>
    </source>
</reference>
<evidence type="ECO:0000313" key="3">
    <source>
        <dbReference type="Proteomes" id="UP000324574"/>
    </source>
</evidence>
<organism evidence="2 3">
    <name type="scientific">Brachyspira aalborgi</name>
    <dbReference type="NCBI Taxonomy" id="29522"/>
    <lineage>
        <taxon>Bacteria</taxon>
        <taxon>Pseudomonadati</taxon>
        <taxon>Spirochaetota</taxon>
        <taxon>Spirochaetia</taxon>
        <taxon>Brachyspirales</taxon>
        <taxon>Brachyspiraceae</taxon>
        <taxon>Brachyspira</taxon>
    </lineage>
</organism>
<proteinExistence type="predicted"/>